<accession>L1KMD9</accession>
<sequence>MIGGASGAYVKDHLQNVTPNQSVKLLPASGDVEKVDEE</sequence>
<evidence type="ECO:0000313" key="2">
    <source>
        <dbReference type="Proteomes" id="UP000010411"/>
    </source>
</evidence>
<protein>
    <submittedName>
        <fullName evidence="1">Uncharacterized protein</fullName>
    </submittedName>
</protein>
<dbReference type="EMBL" id="AEJC01000550">
    <property type="protein sequence ID" value="EKX61971.1"/>
    <property type="molecule type" value="Genomic_DNA"/>
</dbReference>
<evidence type="ECO:0000313" key="1">
    <source>
        <dbReference type="EMBL" id="EKX61971.1"/>
    </source>
</evidence>
<organism evidence="1 2">
    <name type="scientific">Streptomyces ipomoeae 91-03</name>
    <dbReference type="NCBI Taxonomy" id="698759"/>
    <lineage>
        <taxon>Bacteria</taxon>
        <taxon>Bacillati</taxon>
        <taxon>Actinomycetota</taxon>
        <taxon>Actinomycetes</taxon>
        <taxon>Kitasatosporales</taxon>
        <taxon>Streptomycetaceae</taxon>
        <taxon>Streptomyces</taxon>
    </lineage>
</organism>
<reference evidence="1 2" key="1">
    <citation type="submission" date="2012-11" db="EMBL/GenBank/DDBJ databases">
        <authorList>
            <person name="Huguet-Tapia J.C."/>
            <person name="Durkin A.S."/>
            <person name="Pettis G.S."/>
            <person name="Badger J.H."/>
        </authorList>
    </citation>
    <scope>NUCLEOTIDE SEQUENCE [LARGE SCALE GENOMIC DNA]</scope>
    <source>
        <strain evidence="1 2">91-03</strain>
    </source>
</reference>
<gene>
    <name evidence="1" type="ORF">STRIP9103_05994</name>
</gene>
<dbReference type="PATRIC" id="fig|698759.3.peg.7328"/>
<keyword evidence="2" id="KW-1185">Reference proteome</keyword>
<dbReference type="AlphaFoldDB" id="L1KMD9"/>
<dbReference type="Proteomes" id="UP000010411">
    <property type="component" value="Unassembled WGS sequence"/>
</dbReference>
<proteinExistence type="predicted"/>
<name>L1KMD9_9ACTN</name>
<comment type="caution">
    <text evidence="1">The sequence shown here is derived from an EMBL/GenBank/DDBJ whole genome shotgun (WGS) entry which is preliminary data.</text>
</comment>